<keyword evidence="3" id="KW-1185">Reference proteome</keyword>
<dbReference type="Gene3D" id="6.20.20.10">
    <property type="match status" value="1"/>
</dbReference>
<dbReference type="Proteomes" id="UP000070409">
    <property type="component" value="Unassembled WGS sequence"/>
</dbReference>
<dbReference type="RefSeq" id="WP_068743642.1">
    <property type="nucleotide sequence ID" value="NZ_LSRE01000002.1"/>
</dbReference>
<organism evidence="2 3">
    <name type="scientific">Tsukamurella pseudospumae</name>
    <dbReference type="NCBI Taxonomy" id="239498"/>
    <lineage>
        <taxon>Bacteria</taxon>
        <taxon>Bacillati</taxon>
        <taxon>Actinomycetota</taxon>
        <taxon>Actinomycetes</taxon>
        <taxon>Mycobacteriales</taxon>
        <taxon>Tsukamurellaceae</taxon>
        <taxon>Tsukamurella</taxon>
    </lineage>
</organism>
<feature type="region of interest" description="Disordered" evidence="1">
    <location>
        <begin position="305"/>
        <end position="326"/>
    </location>
</feature>
<sequence>MTAANGDRITVQRVTQTVAGEYLEWTVTVRRSSPAGVGDPLNAMTPGARQLLPDAVRAALGDWLQGRPLVADGAPLLVGRDFTVGDRKPLFPIDEPAPAAPYAGRTAPRRTAPPEAPVRLWNREHTDHLDVIGWAHRTRSFNDSSDQIRTDTFDSVRIRLADKHADIARVWLTAQDYLEDGGGQVFVAWLDREWTLAGYSFGDRSATIDVLPLPKPPRVDEVLGRPPFSGETTFSGKTAPWPHLAKGDRIGVEHPDGTITTHEFSGDPAHPVAGDSAAHLGAKLSTMRGALSAALDETPKEYKLPDGVGLGTVPEYGQPARENDRCTSSFGGHRCIKTLGHDAPHAVAGPGRGAWKVPEDATPDGSGGGGVAFTGPVGTVTSGLIYARPEPTTRRDALAHATRESVDEVLPMPGGPNDRLAHGARPAIRFHTANAGTGTRNITDTHIGADGLFAMVRFDDANAQLFLRHRQDTIRATWNGRDWTVRDYELHSTRDTTVHLGPLPGDPGAPDRFTQVMKRALTGDVDAAREAQQLLREQSAALGLDQDNTIEVTPGAYADLYARLDDIHDATADPCPDCNGEGSIPLPPDGTHGSAPCGTCNGTGTTDEDDQ</sequence>
<proteinExistence type="predicted"/>
<feature type="region of interest" description="Disordered" evidence="1">
    <location>
        <begin position="93"/>
        <end position="112"/>
    </location>
</feature>
<protein>
    <submittedName>
        <fullName evidence="2">Uncharacterized protein</fullName>
    </submittedName>
</protein>
<name>A0A137ZRR2_9ACTN</name>
<accession>A0A137ZRR2</accession>
<evidence type="ECO:0000256" key="1">
    <source>
        <dbReference type="SAM" id="MobiDB-lite"/>
    </source>
</evidence>
<feature type="region of interest" description="Disordered" evidence="1">
    <location>
        <begin position="579"/>
        <end position="611"/>
    </location>
</feature>
<evidence type="ECO:0000313" key="2">
    <source>
        <dbReference type="EMBL" id="KXP00877.1"/>
    </source>
</evidence>
<dbReference type="EMBL" id="LSRE01000002">
    <property type="protein sequence ID" value="KXP00877.1"/>
    <property type="molecule type" value="Genomic_DNA"/>
</dbReference>
<gene>
    <name evidence="2" type="ORF">AXK61_12775</name>
</gene>
<feature type="compositionally biased region" description="Low complexity" evidence="1">
    <location>
        <begin position="96"/>
        <end position="110"/>
    </location>
</feature>
<comment type="caution">
    <text evidence="2">The sequence shown here is derived from an EMBL/GenBank/DDBJ whole genome shotgun (WGS) entry which is preliminary data.</text>
</comment>
<evidence type="ECO:0000313" key="3">
    <source>
        <dbReference type="Proteomes" id="UP000070409"/>
    </source>
</evidence>
<reference evidence="2 3" key="1">
    <citation type="submission" date="2016-02" db="EMBL/GenBank/DDBJ databases">
        <authorList>
            <person name="Teng J.L."/>
            <person name="Tang Y."/>
            <person name="Huang Y."/>
            <person name="Guo F."/>
            <person name="Wei W."/>
            <person name="Chen J.H."/>
            <person name="Wong S.Y."/>
            <person name="Lau S.K."/>
            <person name="Woo P.C."/>
        </authorList>
    </citation>
    <scope>NUCLEOTIDE SEQUENCE [LARGE SCALE GENOMIC DNA]</scope>
    <source>
        <strain evidence="2 3">JCM 13375</strain>
    </source>
</reference>